<feature type="compositionally biased region" description="Low complexity" evidence="7">
    <location>
        <begin position="308"/>
        <end position="339"/>
    </location>
</feature>
<feature type="compositionally biased region" description="Low complexity" evidence="7">
    <location>
        <begin position="357"/>
        <end position="391"/>
    </location>
</feature>
<dbReference type="Pfam" id="PF13913">
    <property type="entry name" value="zf-C2HC_2"/>
    <property type="match status" value="2"/>
</dbReference>
<organism evidence="10">
    <name type="scientific">Thrips palmi</name>
    <name type="common">Melon thrips</name>
    <dbReference type="NCBI Taxonomy" id="161013"/>
    <lineage>
        <taxon>Eukaryota</taxon>
        <taxon>Metazoa</taxon>
        <taxon>Ecdysozoa</taxon>
        <taxon>Arthropoda</taxon>
        <taxon>Hexapoda</taxon>
        <taxon>Insecta</taxon>
        <taxon>Pterygota</taxon>
        <taxon>Neoptera</taxon>
        <taxon>Paraneoptera</taxon>
        <taxon>Thysanoptera</taxon>
        <taxon>Terebrantia</taxon>
        <taxon>Thripoidea</taxon>
        <taxon>Thripidae</taxon>
        <taxon>Thrips</taxon>
    </lineage>
</organism>
<dbReference type="InterPro" id="IPR026104">
    <property type="entry name" value="ZNF_C2HC_dom_1C"/>
</dbReference>
<evidence type="ECO:0000313" key="10">
    <source>
        <dbReference type="RefSeq" id="XP_034238460.1"/>
    </source>
</evidence>
<evidence type="ECO:0000256" key="7">
    <source>
        <dbReference type="SAM" id="MobiDB-lite"/>
    </source>
</evidence>
<evidence type="ECO:0000256" key="6">
    <source>
        <dbReference type="PROSITE-ProRule" id="PRU01371"/>
    </source>
</evidence>
<evidence type="ECO:0000256" key="3">
    <source>
        <dbReference type="ARBA" id="ARBA00022771"/>
    </source>
</evidence>
<proteinExistence type="inferred from homology"/>
<dbReference type="KEGG" id="tpal:117643596"/>
<evidence type="ECO:0000259" key="8">
    <source>
        <dbReference type="PROSITE" id="PS52027"/>
    </source>
</evidence>
<dbReference type="OrthoDB" id="10255185at2759"/>
<protein>
    <submittedName>
        <fullName evidence="10">Protein transport protein sec31-like</fullName>
    </submittedName>
</protein>
<evidence type="ECO:0000256" key="2">
    <source>
        <dbReference type="ARBA" id="ARBA00022723"/>
    </source>
</evidence>
<feature type="region of interest" description="Disordered" evidence="7">
    <location>
        <begin position="69"/>
        <end position="96"/>
    </location>
</feature>
<comment type="similarity">
    <text evidence="1">Belongs to the ZC2HC1 family.</text>
</comment>
<keyword evidence="5" id="KW-0175">Coiled coil</keyword>
<feature type="compositionally biased region" description="Basic and acidic residues" evidence="7">
    <location>
        <begin position="105"/>
        <end position="118"/>
    </location>
</feature>
<dbReference type="FunCoup" id="A0A6P8YMR9">
    <property type="interactions" value="10"/>
</dbReference>
<evidence type="ECO:0000256" key="5">
    <source>
        <dbReference type="ARBA" id="ARBA00023054"/>
    </source>
</evidence>
<accession>A0A6P8YMR9</accession>
<dbReference type="InParanoid" id="A0A6P8YMR9"/>
<reference evidence="10" key="1">
    <citation type="submission" date="2025-08" db="UniProtKB">
        <authorList>
            <consortium name="RefSeq"/>
        </authorList>
    </citation>
    <scope>IDENTIFICATION</scope>
    <source>
        <tissue evidence="10">Total insect</tissue>
    </source>
</reference>
<keyword evidence="4" id="KW-0862">Zinc</keyword>
<feature type="region of interest" description="Disordered" evidence="7">
    <location>
        <begin position="537"/>
        <end position="560"/>
    </location>
</feature>
<feature type="compositionally biased region" description="Basic and acidic residues" evidence="7">
    <location>
        <begin position="198"/>
        <end position="212"/>
    </location>
</feature>
<dbReference type="InterPro" id="IPR049899">
    <property type="entry name" value="Znf_C2HC_C3H"/>
</dbReference>
<feature type="compositionally biased region" description="Low complexity" evidence="7">
    <location>
        <begin position="290"/>
        <end position="301"/>
    </location>
</feature>
<feature type="domain" description="C2HC/C3H-type" evidence="8">
    <location>
        <begin position="512"/>
        <end position="541"/>
    </location>
</feature>
<dbReference type="PROSITE" id="PS52027">
    <property type="entry name" value="ZF_C2HC_C3H"/>
    <property type="match status" value="2"/>
</dbReference>
<feature type="region of interest" description="Disordered" evidence="7">
    <location>
        <begin position="357"/>
        <end position="404"/>
    </location>
</feature>
<gene>
    <name evidence="10" type="primary">LOC117643596</name>
</gene>
<evidence type="ECO:0000256" key="1">
    <source>
        <dbReference type="ARBA" id="ARBA00010843"/>
    </source>
</evidence>
<feature type="region of interest" description="Disordered" evidence="7">
    <location>
        <begin position="105"/>
        <end position="124"/>
    </location>
</feature>
<dbReference type="PANTHER" id="PTHR14649:SF1">
    <property type="entry name" value="ZINC FINGER C2HC DOMAIN-CONTAINING PROTEIN 1C"/>
    <property type="match status" value="1"/>
</dbReference>
<keyword evidence="2" id="KW-0479">Metal-binding</keyword>
<dbReference type="GO" id="GO:0008270">
    <property type="term" value="F:zinc ion binding"/>
    <property type="evidence" value="ECO:0007669"/>
    <property type="project" value="UniProtKB-KW"/>
</dbReference>
<name>A0A6P8YMR9_THRPL</name>
<evidence type="ECO:0000256" key="4">
    <source>
        <dbReference type="ARBA" id="ARBA00022833"/>
    </source>
</evidence>
<dbReference type="Proteomes" id="UP000515158">
    <property type="component" value="Unplaced"/>
</dbReference>
<sequence>MSWGSGATVSWAERSWGAVPVPSYQHDDLARYQQQQLADKEKRLLQVYAEQRAQQERAFQRVSQAGNAAGSLSYSHGSAGSSSSNASQSSQSSLPCGKVRQLFEGRRNGQHGAGRDRGAPLAPLEGRTRAPALGFATRSNSNVNLSQTYHFGQHHRYPPRGHSLDRDLRHRQGDWALRGRQRDYASDSSDGGESPPPYDRDIRDGRDGPHYHEDFRILNRLPNVGGALLSQSQPAMAPPGRLSAPGTVAGRRPPGPAASNENAPPPPRPGATSRLPGPAARKPLGGGVAGAAAPRVAPLRPSSGQRSAPTPTGPAAPAAVQPATGLARAPARAPVRAAATRNGSTAVNAVSNGVARATPATTATSRVPASPQRMAGARAAPSSGGASTPRGAQGGGVAAPQKDDGLVSCPVCSRRFLPDRVAKHQEICNRSTHKKRKVFDPVAARVKGTEAESYVRRAKNAPEPKALKNSNWRRKHEDFIQTIRAAKQVQSHIASGGKLSDLPPPPPSDYSDYVPCPHCGRKFNQTAADRHIPKCATMLHNKSKPGLSKSTVGKGAASRR</sequence>
<feature type="region of interest" description="Disordered" evidence="7">
    <location>
        <begin position="229"/>
        <end position="344"/>
    </location>
</feature>
<evidence type="ECO:0000313" key="9">
    <source>
        <dbReference type="Proteomes" id="UP000515158"/>
    </source>
</evidence>
<keyword evidence="3 6" id="KW-0863">Zinc-finger</keyword>
<feature type="compositionally biased region" description="Low complexity" evidence="7">
    <location>
        <begin position="69"/>
        <end position="93"/>
    </location>
</feature>
<feature type="domain" description="C2HC/C3H-type" evidence="8">
    <location>
        <begin position="405"/>
        <end position="434"/>
    </location>
</feature>
<dbReference type="GeneID" id="117643596"/>
<feature type="region of interest" description="Disordered" evidence="7">
    <location>
        <begin position="176"/>
        <end position="212"/>
    </location>
</feature>
<keyword evidence="9" id="KW-1185">Reference proteome</keyword>
<dbReference type="PANTHER" id="PTHR14649">
    <property type="entry name" value="ZINC FINGER C2HC DOMAIN-CONTAINING PROTEIN 1C"/>
    <property type="match status" value="1"/>
</dbReference>
<dbReference type="Gene3D" id="3.30.160.60">
    <property type="entry name" value="Classic Zinc Finger"/>
    <property type="match status" value="2"/>
</dbReference>
<dbReference type="AlphaFoldDB" id="A0A6P8YMR9"/>
<dbReference type="RefSeq" id="XP_034238460.1">
    <property type="nucleotide sequence ID" value="XM_034382569.1"/>
</dbReference>